<dbReference type="AlphaFoldDB" id="A0A9P7A1Y9"/>
<evidence type="ECO:0000313" key="1">
    <source>
        <dbReference type="EMBL" id="KAG1780786.1"/>
    </source>
</evidence>
<accession>A0A9P7A1Y9</accession>
<keyword evidence="2" id="KW-1185">Reference proteome</keyword>
<proteinExistence type="predicted"/>
<name>A0A9P7A1Y9_9AGAM</name>
<protein>
    <submittedName>
        <fullName evidence="1">Uncharacterized protein</fullName>
    </submittedName>
</protein>
<dbReference type="Proteomes" id="UP000714275">
    <property type="component" value="Unassembled WGS sequence"/>
</dbReference>
<sequence>MHYGCCWYIRCKDFLLIRHDCRLPEGIITPGTYVDQQYLHISFSGINFVQDIRRFLALFRECTTRNRAFITRHPSVCLDHLPPSTSSGPLRTADLESDEHSLHLGLRGRANTAFPINSKMLSRLSSRHPHHNPDEPATNWPDELHQSEPGMLDAMHDIAQRKPQVDGSVPDMIWLHHVEETSTEKIRRGLDSVRCSRILNVHVSWKLQPITKLSGKEFRRAWWIVIIYHRILWISGVRQYDVNPSNLMVYRTLSGLMMGVINDCDLSSPEDESGGHERIGMIPFMAMDLLTKKAIEGKAERL</sequence>
<reference evidence="1" key="1">
    <citation type="journal article" date="2020" name="New Phytol.">
        <title>Comparative genomics reveals dynamic genome evolution in host specialist ectomycorrhizal fungi.</title>
        <authorList>
            <person name="Lofgren L.A."/>
            <person name="Nguyen N.H."/>
            <person name="Vilgalys R."/>
            <person name="Ruytinx J."/>
            <person name="Liao H.L."/>
            <person name="Branco S."/>
            <person name="Kuo A."/>
            <person name="LaButti K."/>
            <person name="Lipzen A."/>
            <person name="Andreopoulos W."/>
            <person name="Pangilinan J."/>
            <person name="Riley R."/>
            <person name="Hundley H."/>
            <person name="Na H."/>
            <person name="Barry K."/>
            <person name="Grigoriev I.V."/>
            <person name="Stajich J.E."/>
            <person name="Kennedy P.G."/>
        </authorList>
    </citation>
    <scope>NUCLEOTIDE SEQUENCE</scope>
    <source>
        <strain evidence="1">DOB743</strain>
    </source>
</reference>
<gene>
    <name evidence="1" type="ORF">EV702DRAFT_679851</name>
</gene>
<organism evidence="1 2">
    <name type="scientific">Suillus placidus</name>
    <dbReference type="NCBI Taxonomy" id="48579"/>
    <lineage>
        <taxon>Eukaryota</taxon>
        <taxon>Fungi</taxon>
        <taxon>Dikarya</taxon>
        <taxon>Basidiomycota</taxon>
        <taxon>Agaricomycotina</taxon>
        <taxon>Agaricomycetes</taxon>
        <taxon>Agaricomycetidae</taxon>
        <taxon>Boletales</taxon>
        <taxon>Suillineae</taxon>
        <taxon>Suillaceae</taxon>
        <taxon>Suillus</taxon>
    </lineage>
</organism>
<comment type="caution">
    <text evidence="1">The sequence shown here is derived from an EMBL/GenBank/DDBJ whole genome shotgun (WGS) entry which is preliminary data.</text>
</comment>
<dbReference type="OrthoDB" id="5569250at2759"/>
<dbReference type="EMBL" id="JABBWD010000007">
    <property type="protein sequence ID" value="KAG1780786.1"/>
    <property type="molecule type" value="Genomic_DNA"/>
</dbReference>
<evidence type="ECO:0000313" key="2">
    <source>
        <dbReference type="Proteomes" id="UP000714275"/>
    </source>
</evidence>